<accession>A0A2G0NV40</accession>
<evidence type="ECO:0000313" key="2">
    <source>
        <dbReference type="EMBL" id="PHM38643.1"/>
    </source>
</evidence>
<keyword evidence="1" id="KW-1133">Transmembrane helix</keyword>
<evidence type="ECO:0000313" key="3">
    <source>
        <dbReference type="Proteomes" id="UP000224607"/>
    </source>
</evidence>
<comment type="caution">
    <text evidence="2">The sequence shown here is derived from an EMBL/GenBank/DDBJ whole genome shotgun (WGS) entry which is preliminary data.</text>
</comment>
<evidence type="ECO:0000256" key="1">
    <source>
        <dbReference type="SAM" id="Phobius"/>
    </source>
</evidence>
<dbReference type="EMBL" id="NITY01000015">
    <property type="protein sequence ID" value="PHM38643.1"/>
    <property type="molecule type" value="Genomic_DNA"/>
</dbReference>
<sequence length="126" mass="14261">MTAFFTNTPKIFNPAFIRHIPFSLHINVVDFSTGHGKTAPSNNLTFIVGQYGRINVQAFTGQNFRRIGFFYPGFLYCPGVLVQLKAITAFHIIDTGMIHFIIIDSYLMVFDIITSAPDLIFLNRLL</sequence>
<keyword evidence="3" id="KW-1185">Reference proteome</keyword>
<dbReference type="Proteomes" id="UP000224607">
    <property type="component" value="Unassembled WGS sequence"/>
</dbReference>
<feature type="transmembrane region" description="Helical" evidence="1">
    <location>
        <begin position="69"/>
        <end position="92"/>
    </location>
</feature>
<name>A0A2G0NV40_9GAMM</name>
<organism evidence="2 3">
    <name type="scientific">Xenorhabdus mauleonii</name>
    <dbReference type="NCBI Taxonomy" id="351675"/>
    <lineage>
        <taxon>Bacteria</taxon>
        <taxon>Pseudomonadati</taxon>
        <taxon>Pseudomonadota</taxon>
        <taxon>Gammaproteobacteria</taxon>
        <taxon>Enterobacterales</taxon>
        <taxon>Morganellaceae</taxon>
        <taxon>Xenorhabdus</taxon>
    </lineage>
</organism>
<gene>
    <name evidence="2" type="ORF">Xmau_03351</name>
</gene>
<proteinExistence type="predicted"/>
<reference evidence="2 3" key="1">
    <citation type="journal article" date="2017" name="Nat. Microbiol.">
        <title>Natural product diversity associated with the nematode symbionts Photorhabdus and Xenorhabdus.</title>
        <authorList>
            <person name="Tobias N.J."/>
            <person name="Wolff H."/>
            <person name="Djahanschiri B."/>
            <person name="Grundmann F."/>
            <person name="Kronenwerth M."/>
            <person name="Shi Y.M."/>
            <person name="Simonyi S."/>
            <person name="Grun P."/>
            <person name="Shapiro-Ilan D."/>
            <person name="Pidot S.J."/>
            <person name="Stinear T.P."/>
            <person name="Ebersberger I."/>
            <person name="Bode H.B."/>
        </authorList>
    </citation>
    <scope>NUCLEOTIDE SEQUENCE [LARGE SCALE GENOMIC DNA]</scope>
    <source>
        <strain evidence="2 3">DSM 17908</strain>
    </source>
</reference>
<keyword evidence="1" id="KW-0472">Membrane</keyword>
<feature type="transmembrane region" description="Helical" evidence="1">
    <location>
        <begin position="98"/>
        <end position="122"/>
    </location>
</feature>
<protein>
    <submittedName>
        <fullName evidence="2">Uncharacterized protein</fullName>
    </submittedName>
</protein>
<keyword evidence="1" id="KW-0812">Transmembrane</keyword>